<organism evidence="1 2">
    <name type="scientific">Molorchus minor</name>
    <dbReference type="NCBI Taxonomy" id="1323400"/>
    <lineage>
        <taxon>Eukaryota</taxon>
        <taxon>Metazoa</taxon>
        <taxon>Ecdysozoa</taxon>
        <taxon>Arthropoda</taxon>
        <taxon>Hexapoda</taxon>
        <taxon>Insecta</taxon>
        <taxon>Pterygota</taxon>
        <taxon>Neoptera</taxon>
        <taxon>Endopterygota</taxon>
        <taxon>Coleoptera</taxon>
        <taxon>Polyphaga</taxon>
        <taxon>Cucujiformia</taxon>
        <taxon>Chrysomeloidea</taxon>
        <taxon>Cerambycidae</taxon>
        <taxon>Lamiinae</taxon>
        <taxon>Monochamini</taxon>
        <taxon>Molorchus</taxon>
    </lineage>
</organism>
<evidence type="ECO:0000313" key="2">
    <source>
        <dbReference type="Proteomes" id="UP001162164"/>
    </source>
</evidence>
<dbReference type="Proteomes" id="UP001162164">
    <property type="component" value="Unassembled WGS sequence"/>
</dbReference>
<accession>A0ABQ9IV39</accession>
<proteinExistence type="predicted"/>
<dbReference type="EMBL" id="JAPWTJ010002336">
    <property type="protein sequence ID" value="KAJ8966550.1"/>
    <property type="molecule type" value="Genomic_DNA"/>
</dbReference>
<gene>
    <name evidence="1" type="ORF">NQ317_004824</name>
</gene>
<comment type="caution">
    <text evidence="1">The sequence shown here is derived from an EMBL/GenBank/DDBJ whole genome shotgun (WGS) entry which is preliminary data.</text>
</comment>
<name>A0ABQ9IV39_9CUCU</name>
<keyword evidence="2" id="KW-1185">Reference proteome</keyword>
<sequence length="18" mass="1905">MVIAFGRVRSRSGVLGSL</sequence>
<reference evidence="1" key="1">
    <citation type="journal article" date="2023" name="Insect Mol. Biol.">
        <title>Genome sequencing provides insights into the evolution of gene families encoding plant cell wall-degrading enzymes in longhorned beetles.</title>
        <authorList>
            <person name="Shin N.R."/>
            <person name="Okamura Y."/>
            <person name="Kirsch R."/>
            <person name="Pauchet Y."/>
        </authorList>
    </citation>
    <scope>NUCLEOTIDE SEQUENCE</scope>
    <source>
        <strain evidence="1">MMC_N1</strain>
    </source>
</reference>
<protein>
    <submittedName>
        <fullName evidence="1">Uncharacterized protein</fullName>
    </submittedName>
</protein>
<evidence type="ECO:0000313" key="1">
    <source>
        <dbReference type="EMBL" id="KAJ8966550.1"/>
    </source>
</evidence>